<evidence type="ECO:0000256" key="22">
    <source>
        <dbReference type="ARBA" id="ARBA00023128"/>
    </source>
</evidence>
<dbReference type="InterPro" id="IPR003112">
    <property type="entry name" value="Olfac-like_dom"/>
</dbReference>
<keyword evidence="19" id="KW-0333">Golgi apparatus</keyword>
<protein>
    <recommendedName>
        <fullName evidence="10">Myocilin</fullName>
    </recommendedName>
</protein>
<keyword evidence="18" id="KW-0106">Calcium</keyword>
<keyword evidence="11" id="KW-0964">Secreted</keyword>
<keyword evidence="16" id="KW-0999">Mitochondrion inner membrane</keyword>
<organism evidence="33 34">
    <name type="scientific">Gouania willdenowi</name>
    <name type="common">Blunt-snouted clingfish</name>
    <name type="synonym">Lepadogaster willdenowi</name>
    <dbReference type="NCBI Taxonomy" id="441366"/>
    <lineage>
        <taxon>Eukaryota</taxon>
        <taxon>Metazoa</taxon>
        <taxon>Chordata</taxon>
        <taxon>Craniata</taxon>
        <taxon>Vertebrata</taxon>
        <taxon>Euteleostomi</taxon>
        <taxon>Actinopterygii</taxon>
        <taxon>Neopterygii</taxon>
        <taxon>Teleostei</taxon>
        <taxon>Neoteleostei</taxon>
        <taxon>Acanthomorphata</taxon>
        <taxon>Ovalentaria</taxon>
        <taxon>Blenniimorphae</taxon>
        <taxon>Blenniiformes</taxon>
        <taxon>Gobiesocoidei</taxon>
        <taxon>Gobiesocidae</taxon>
        <taxon>Gobiesocinae</taxon>
        <taxon>Gouania</taxon>
    </lineage>
</organism>
<evidence type="ECO:0000256" key="3">
    <source>
        <dbReference type="ARBA" id="ARBA00004294"/>
    </source>
</evidence>
<dbReference type="Proteomes" id="UP000694680">
    <property type="component" value="Chromosome 17"/>
</dbReference>
<evidence type="ECO:0000256" key="11">
    <source>
        <dbReference type="ARBA" id="ARBA00022525"/>
    </source>
</evidence>
<dbReference type="PANTHER" id="PTHR23192">
    <property type="entry name" value="OLFACTOMEDIN-RELATED"/>
    <property type="match status" value="1"/>
</dbReference>
<evidence type="ECO:0000259" key="32">
    <source>
        <dbReference type="PROSITE" id="PS51132"/>
    </source>
</evidence>
<comment type="subcellular location">
    <subcellularLocation>
        <location evidence="1">Cell projection</location>
        <location evidence="1">Cilium</location>
    </subcellularLocation>
    <subcellularLocation>
        <location evidence="6">Cytoplasmic vesicle</location>
    </subcellularLocation>
    <subcellularLocation>
        <location evidence="8">Golgi apparatus</location>
    </subcellularLocation>
    <subcellularLocation>
        <location evidence="2">Mitochondrion inner membrane</location>
    </subcellularLocation>
    <subcellularLocation>
        <location evidence="9">Mitochondrion intermembrane space</location>
    </subcellularLocation>
    <subcellularLocation>
        <location evidence="3">Mitochondrion outer membrane</location>
    </subcellularLocation>
    <subcellularLocation>
        <location evidence="4">Rough endoplasmic reticulum</location>
    </subcellularLocation>
    <subcellularLocation>
        <location evidence="7">Secreted</location>
        <location evidence="7">Extracellular exosome</location>
    </subcellularLocation>
    <subcellularLocation>
        <location evidence="5">Secreted</location>
        <location evidence="5">Extracellular space</location>
        <location evidence="5">Extracellular matrix</location>
    </subcellularLocation>
</comment>
<dbReference type="GO" id="GO:0005791">
    <property type="term" value="C:rough endoplasmic reticulum"/>
    <property type="evidence" value="ECO:0007669"/>
    <property type="project" value="UniProtKB-SubCell"/>
</dbReference>
<feature type="domain" description="Olfactomedin-like" evidence="32">
    <location>
        <begin position="212"/>
        <end position="472"/>
    </location>
</feature>
<evidence type="ECO:0000256" key="16">
    <source>
        <dbReference type="ARBA" id="ARBA00022792"/>
    </source>
</evidence>
<reference evidence="33" key="2">
    <citation type="submission" date="2025-08" db="UniProtKB">
        <authorList>
            <consortium name="Ensembl"/>
        </authorList>
    </citation>
    <scope>IDENTIFICATION</scope>
</reference>
<evidence type="ECO:0000313" key="33">
    <source>
        <dbReference type="Ensembl" id="ENSGWIP00000040924.1"/>
    </source>
</evidence>
<evidence type="ECO:0000256" key="20">
    <source>
        <dbReference type="ARBA" id="ARBA00023054"/>
    </source>
</evidence>
<keyword evidence="27" id="KW-0449">Lipoprotein</keyword>
<evidence type="ECO:0000256" key="26">
    <source>
        <dbReference type="ARBA" id="ARBA00023273"/>
    </source>
</evidence>
<evidence type="ECO:0000256" key="28">
    <source>
        <dbReference type="ARBA" id="ARBA00023329"/>
    </source>
</evidence>
<evidence type="ECO:0000256" key="12">
    <source>
        <dbReference type="ARBA" id="ARBA00022530"/>
    </source>
</evidence>
<evidence type="ECO:0000256" key="4">
    <source>
        <dbReference type="ARBA" id="ARBA00004427"/>
    </source>
</evidence>
<dbReference type="Pfam" id="PF02191">
    <property type="entry name" value="OLF"/>
    <property type="match status" value="1"/>
</dbReference>
<evidence type="ECO:0000256" key="24">
    <source>
        <dbReference type="ARBA" id="ARBA00023139"/>
    </source>
</evidence>
<dbReference type="GO" id="GO:0007165">
    <property type="term" value="P:signal transduction"/>
    <property type="evidence" value="ECO:0007669"/>
    <property type="project" value="TreeGrafter"/>
</dbReference>
<dbReference type="GO" id="GO:0031410">
    <property type="term" value="C:cytoplasmic vesicle"/>
    <property type="evidence" value="ECO:0007669"/>
    <property type="project" value="UniProtKB-SubCell"/>
</dbReference>
<evidence type="ECO:0000256" key="9">
    <source>
        <dbReference type="ARBA" id="ARBA00004569"/>
    </source>
</evidence>
<evidence type="ECO:0000256" key="15">
    <source>
        <dbReference type="ARBA" id="ARBA00022787"/>
    </source>
</evidence>
<feature type="chain" id="PRO_5034434266" description="Myocilin" evidence="31">
    <location>
        <begin position="19"/>
        <end position="478"/>
    </location>
</feature>
<keyword evidence="34" id="KW-1185">Reference proteome</keyword>
<keyword evidence="22" id="KW-0496">Mitochondrion</keyword>
<evidence type="ECO:0000256" key="17">
    <source>
        <dbReference type="ARBA" id="ARBA00022824"/>
    </source>
</evidence>
<reference evidence="33" key="1">
    <citation type="submission" date="2020-06" db="EMBL/GenBank/DDBJ databases">
        <authorList>
            <consortium name="Wellcome Sanger Institute Data Sharing"/>
        </authorList>
    </citation>
    <scope>NUCLEOTIDE SEQUENCE [LARGE SCALE GENOMIC DNA]</scope>
</reference>
<name>A0A8C5H8E5_GOUWI</name>
<dbReference type="GO" id="GO:0005794">
    <property type="term" value="C:Golgi apparatus"/>
    <property type="evidence" value="ECO:0007669"/>
    <property type="project" value="UniProtKB-SubCell"/>
</dbReference>
<evidence type="ECO:0000256" key="13">
    <source>
        <dbReference type="ARBA" id="ARBA00022723"/>
    </source>
</evidence>
<evidence type="ECO:0000313" key="34">
    <source>
        <dbReference type="Proteomes" id="UP000694680"/>
    </source>
</evidence>
<evidence type="ECO:0000256" key="6">
    <source>
        <dbReference type="ARBA" id="ARBA00004541"/>
    </source>
</evidence>
<dbReference type="SMART" id="SM00284">
    <property type="entry name" value="OLF"/>
    <property type="match status" value="1"/>
</dbReference>
<evidence type="ECO:0000256" key="14">
    <source>
        <dbReference type="ARBA" id="ARBA00022729"/>
    </source>
</evidence>
<dbReference type="GO" id="GO:0001649">
    <property type="term" value="P:osteoblast differentiation"/>
    <property type="evidence" value="ECO:0007669"/>
    <property type="project" value="TreeGrafter"/>
</dbReference>
<dbReference type="PROSITE" id="PS51132">
    <property type="entry name" value="OLF"/>
    <property type="match status" value="1"/>
</dbReference>
<dbReference type="AlphaFoldDB" id="A0A8C5H8E5"/>
<dbReference type="InterPro" id="IPR050605">
    <property type="entry name" value="Olfactomedin-like_domain"/>
</dbReference>
<dbReference type="GO" id="GO:0005743">
    <property type="term" value="C:mitochondrial inner membrane"/>
    <property type="evidence" value="ECO:0007669"/>
    <property type="project" value="UniProtKB-SubCell"/>
</dbReference>
<dbReference type="GO" id="GO:0005758">
    <property type="term" value="C:mitochondrial intermembrane space"/>
    <property type="evidence" value="ECO:0007669"/>
    <property type="project" value="UniProtKB-SubCell"/>
</dbReference>
<keyword evidence="21" id="KW-0969">Cilium</keyword>
<dbReference type="Ensembl" id="ENSGWIT00000044445.1">
    <property type="protein sequence ID" value="ENSGWIP00000040924.1"/>
    <property type="gene ID" value="ENSGWIG00000020624.1"/>
</dbReference>
<evidence type="ECO:0000256" key="27">
    <source>
        <dbReference type="ARBA" id="ARBA00023288"/>
    </source>
</evidence>
<dbReference type="PANTHER" id="PTHR23192:SF33">
    <property type="entry name" value="MYOCILIN"/>
    <property type="match status" value="1"/>
</dbReference>
<evidence type="ECO:0000256" key="29">
    <source>
        <dbReference type="PROSITE-ProRule" id="PRU00446"/>
    </source>
</evidence>
<dbReference type="GO" id="GO:0046872">
    <property type="term" value="F:metal ion binding"/>
    <property type="evidence" value="ECO:0007669"/>
    <property type="project" value="UniProtKB-KW"/>
</dbReference>
<keyword evidence="13" id="KW-0479">Metal-binding</keyword>
<evidence type="ECO:0000256" key="1">
    <source>
        <dbReference type="ARBA" id="ARBA00004138"/>
    </source>
</evidence>
<gene>
    <name evidence="33" type="primary">LOC114479706</name>
</gene>
<evidence type="ECO:0000256" key="7">
    <source>
        <dbReference type="ARBA" id="ARBA00004550"/>
    </source>
</evidence>
<keyword evidence="26" id="KW-0966">Cell projection</keyword>
<keyword evidence="17" id="KW-0256">Endoplasmic reticulum</keyword>
<evidence type="ECO:0000256" key="21">
    <source>
        <dbReference type="ARBA" id="ARBA00023069"/>
    </source>
</evidence>
<feature type="signal peptide" evidence="31">
    <location>
        <begin position="1"/>
        <end position="18"/>
    </location>
</feature>
<evidence type="ECO:0000256" key="23">
    <source>
        <dbReference type="ARBA" id="ARBA00023136"/>
    </source>
</evidence>
<dbReference type="GO" id="GO:0005741">
    <property type="term" value="C:mitochondrial outer membrane"/>
    <property type="evidence" value="ECO:0007669"/>
    <property type="project" value="UniProtKB-SubCell"/>
</dbReference>
<evidence type="ECO:0000256" key="19">
    <source>
        <dbReference type="ARBA" id="ARBA00023034"/>
    </source>
</evidence>
<evidence type="ECO:0000256" key="18">
    <source>
        <dbReference type="ARBA" id="ARBA00022837"/>
    </source>
</evidence>
<comment type="caution">
    <text evidence="29">Lacks conserved residue(s) required for the propagation of feature annotation.</text>
</comment>
<reference evidence="33" key="3">
    <citation type="submission" date="2025-09" db="UniProtKB">
        <authorList>
            <consortium name="Ensembl"/>
        </authorList>
    </citation>
    <scope>IDENTIFICATION</scope>
</reference>
<evidence type="ECO:0000256" key="25">
    <source>
        <dbReference type="ARBA" id="ARBA00023157"/>
    </source>
</evidence>
<feature type="coiled-coil region" evidence="30">
    <location>
        <begin position="105"/>
        <end position="139"/>
    </location>
</feature>
<keyword evidence="25" id="KW-1015">Disulfide bond</keyword>
<dbReference type="GO" id="GO:0005615">
    <property type="term" value="C:extracellular space"/>
    <property type="evidence" value="ECO:0007669"/>
    <property type="project" value="TreeGrafter"/>
</dbReference>
<keyword evidence="15" id="KW-1000">Mitochondrion outer membrane</keyword>
<keyword evidence="28" id="KW-0968">Cytoplasmic vesicle</keyword>
<keyword evidence="20 30" id="KW-0175">Coiled coil</keyword>
<keyword evidence="12" id="KW-0272">Extracellular matrix</keyword>
<evidence type="ECO:0000256" key="2">
    <source>
        <dbReference type="ARBA" id="ARBA00004273"/>
    </source>
</evidence>
<keyword evidence="23" id="KW-0472">Membrane</keyword>
<evidence type="ECO:0000256" key="30">
    <source>
        <dbReference type="SAM" id="Coils"/>
    </source>
</evidence>
<dbReference type="GO" id="GO:0005929">
    <property type="term" value="C:cilium"/>
    <property type="evidence" value="ECO:0007669"/>
    <property type="project" value="UniProtKB-SubCell"/>
</dbReference>
<sequence length="478" mass="54051">MWFQVFTFYLSYFAFSQAQDQASFVRSNDPTGRCHYTFTVAGPDRSSCTGSITKAEVKGILTRISLLEALVGRLIEDVDEGAETGLHPNETGGLQEAYYQVSQEKNQLQVDKKHLSKQVQEQQRRLNELNMELENLKQRTCQQTHTSGAALDEKRPTGGISHLKFNGIFHGPHTSSLMEIIPSHSVSANVDFVSMLLDDLKMLYSHSCLTSGCGELLSVGDPVMLRKADTIMGKYGVWLQDPEPQGSFYTNETVWRIDAVGKDVRQFFAYEDMDQFTRGFPMKVLVLPEPVESTGATIYKGSLYYQLRRSRTLIRYNLTSETVAAHVELPYAGFHGQYPYSWGGYTDIDFAADEQGLWVIYSTSKAKGAIVISQLDPKSLEVMRSWETNIRKNTVANAFMMCGRLYTVASYTAANTSINYMFDTSTGEGRTVSVSLKNKYRYNSMVDYNHALRKLYAWDNFHMVTYSLRLGGQQKDNM</sequence>
<proteinExistence type="predicted"/>
<evidence type="ECO:0000256" key="10">
    <source>
        <dbReference type="ARBA" id="ARBA00017216"/>
    </source>
</evidence>
<keyword evidence="24" id="KW-0564">Palmitate</keyword>
<evidence type="ECO:0000256" key="8">
    <source>
        <dbReference type="ARBA" id="ARBA00004555"/>
    </source>
</evidence>
<evidence type="ECO:0000256" key="5">
    <source>
        <dbReference type="ARBA" id="ARBA00004498"/>
    </source>
</evidence>
<evidence type="ECO:0000256" key="31">
    <source>
        <dbReference type="SAM" id="SignalP"/>
    </source>
</evidence>
<keyword evidence="14 31" id="KW-0732">Signal</keyword>
<accession>A0A8C5H8E5</accession>